<dbReference type="InterPro" id="IPR043128">
    <property type="entry name" value="Rev_trsase/Diguanyl_cyclase"/>
</dbReference>
<evidence type="ECO:0000313" key="5">
    <source>
        <dbReference type="Proteomes" id="UP000094165"/>
    </source>
</evidence>
<evidence type="ECO:0000256" key="2">
    <source>
        <dbReference type="ARBA" id="ARBA00012528"/>
    </source>
</evidence>
<dbReference type="NCBIfam" id="TIGR00254">
    <property type="entry name" value="GGDEF"/>
    <property type="match status" value="1"/>
</dbReference>
<organism evidence="4 5">
    <name type="scientific">Vibrio genomosp. F6 str. FF-238</name>
    <dbReference type="NCBI Taxonomy" id="1191298"/>
    <lineage>
        <taxon>Bacteria</taxon>
        <taxon>Pseudomonadati</taxon>
        <taxon>Pseudomonadota</taxon>
        <taxon>Gammaproteobacteria</taxon>
        <taxon>Vibrionales</taxon>
        <taxon>Vibrionaceae</taxon>
        <taxon>Vibrio</taxon>
    </lineage>
</organism>
<dbReference type="SMART" id="SM00267">
    <property type="entry name" value="GGDEF"/>
    <property type="match status" value="1"/>
</dbReference>
<gene>
    <name evidence="4" type="ORF">A130_12875</name>
</gene>
<dbReference type="Proteomes" id="UP000094165">
    <property type="component" value="Unassembled WGS sequence"/>
</dbReference>
<name>A0A1E5D554_9VIBR</name>
<dbReference type="GO" id="GO:1902201">
    <property type="term" value="P:negative regulation of bacterial-type flagellum-dependent cell motility"/>
    <property type="evidence" value="ECO:0007669"/>
    <property type="project" value="TreeGrafter"/>
</dbReference>
<reference evidence="4 5" key="1">
    <citation type="journal article" date="2012" name="Science">
        <title>Ecological populations of bacteria act as socially cohesive units of antibiotic production and resistance.</title>
        <authorList>
            <person name="Cordero O.X."/>
            <person name="Wildschutte H."/>
            <person name="Kirkup B."/>
            <person name="Proehl S."/>
            <person name="Ngo L."/>
            <person name="Hussain F."/>
            <person name="Le Roux F."/>
            <person name="Mincer T."/>
            <person name="Polz M.F."/>
        </authorList>
    </citation>
    <scope>NUCLEOTIDE SEQUENCE [LARGE SCALE GENOMIC DNA]</scope>
    <source>
        <strain evidence="4 5">FF-238</strain>
    </source>
</reference>
<dbReference type="InterPro" id="IPR000160">
    <property type="entry name" value="GGDEF_dom"/>
</dbReference>
<dbReference type="Gene3D" id="3.30.70.270">
    <property type="match status" value="1"/>
</dbReference>
<dbReference type="Pfam" id="PF00990">
    <property type="entry name" value="GGDEF"/>
    <property type="match status" value="1"/>
</dbReference>
<proteinExistence type="predicted"/>
<keyword evidence="5" id="KW-1185">Reference proteome</keyword>
<sequence>MKKDEFQKSTANLKKAVPLMMKNRVSTTPANYALWYTYVDNAIPQLNREMDGIIEHYGICPPATAEQLYNNYVASRSETNMNELRASIEVLINEVAHSMNDTLADTSAFSDMINQSFSNLSRVEDEGLSMDEVMKVIRKLVSESRDIRHSTQFLNTQLTTASEEISRLKSQLVDVQKDALFDSLSSLYNRGSFDRDLETLCKANQPMCLILADIDYFKSFNDEYGHLFGDTVIKGIARRLQLSCRDGITAYRFGGEEFAIIVPNKSLRIARQFAETNRRSIEKLSVKDRRSGKQVGNITASFGVAEFIEGESPIQLIDRADKLLYEAKKLGRNRVMPI</sequence>
<evidence type="ECO:0000256" key="1">
    <source>
        <dbReference type="ARBA" id="ARBA00001946"/>
    </source>
</evidence>
<dbReference type="EMBL" id="AJYW02000041">
    <property type="protein sequence ID" value="OEE78700.1"/>
    <property type="molecule type" value="Genomic_DNA"/>
</dbReference>
<dbReference type="CDD" id="cd01949">
    <property type="entry name" value="GGDEF"/>
    <property type="match status" value="1"/>
</dbReference>
<dbReference type="GO" id="GO:0005886">
    <property type="term" value="C:plasma membrane"/>
    <property type="evidence" value="ECO:0007669"/>
    <property type="project" value="TreeGrafter"/>
</dbReference>
<dbReference type="GO" id="GO:0043709">
    <property type="term" value="P:cell adhesion involved in single-species biofilm formation"/>
    <property type="evidence" value="ECO:0007669"/>
    <property type="project" value="TreeGrafter"/>
</dbReference>
<dbReference type="PANTHER" id="PTHR45138">
    <property type="entry name" value="REGULATORY COMPONENTS OF SENSORY TRANSDUCTION SYSTEM"/>
    <property type="match status" value="1"/>
</dbReference>
<dbReference type="InterPro" id="IPR029787">
    <property type="entry name" value="Nucleotide_cyclase"/>
</dbReference>
<evidence type="ECO:0000259" key="3">
    <source>
        <dbReference type="PROSITE" id="PS50887"/>
    </source>
</evidence>
<dbReference type="AlphaFoldDB" id="A0A1E5D554"/>
<dbReference type="InterPro" id="IPR050469">
    <property type="entry name" value="Diguanylate_Cyclase"/>
</dbReference>
<accession>A0A1E5D554</accession>
<comment type="caution">
    <text evidence="4">The sequence shown here is derived from an EMBL/GenBank/DDBJ whole genome shotgun (WGS) entry which is preliminary data.</text>
</comment>
<dbReference type="EC" id="2.7.7.65" evidence="2"/>
<evidence type="ECO:0000313" key="4">
    <source>
        <dbReference type="EMBL" id="OEE78700.1"/>
    </source>
</evidence>
<dbReference type="PROSITE" id="PS50887">
    <property type="entry name" value="GGDEF"/>
    <property type="match status" value="1"/>
</dbReference>
<dbReference type="PANTHER" id="PTHR45138:SF2">
    <property type="entry name" value="DIGUANYLATE CYCLASE VDCA"/>
    <property type="match status" value="1"/>
</dbReference>
<protein>
    <recommendedName>
        <fullName evidence="2">diguanylate cyclase</fullName>
        <ecNumber evidence="2">2.7.7.65</ecNumber>
    </recommendedName>
</protein>
<dbReference type="SUPFAM" id="SSF55073">
    <property type="entry name" value="Nucleotide cyclase"/>
    <property type="match status" value="1"/>
</dbReference>
<dbReference type="GO" id="GO:0052621">
    <property type="term" value="F:diguanylate cyclase activity"/>
    <property type="evidence" value="ECO:0007669"/>
    <property type="project" value="UniProtKB-EC"/>
</dbReference>
<comment type="cofactor">
    <cofactor evidence="1">
        <name>Mg(2+)</name>
        <dbReference type="ChEBI" id="CHEBI:18420"/>
    </cofactor>
</comment>
<dbReference type="FunFam" id="3.30.70.270:FF:000001">
    <property type="entry name" value="Diguanylate cyclase domain protein"/>
    <property type="match status" value="1"/>
</dbReference>
<feature type="domain" description="GGDEF" evidence="3">
    <location>
        <begin position="205"/>
        <end position="338"/>
    </location>
</feature>
<dbReference type="RefSeq" id="WP_017054444.1">
    <property type="nucleotide sequence ID" value="NZ_AJYW02000041.1"/>
</dbReference>